<gene>
    <name evidence="13" type="ORF">E2986_13469</name>
</gene>
<keyword evidence="10" id="KW-0739">Sodium transport</keyword>
<comment type="subcellular location">
    <subcellularLocation>
        <location evidence="1">Cell membrane</location>
        <topology evidence="1">Multi-pass membrane protein</topology>
    </subcellularLocation>
</comment>
<dbReference type="InterPro" id="IPR001734">
    <property type="entry name" value="Na/solute_symporter"/>
</dbReference>
<evidence type="ECO:0000256" key="5">
    <source>
        <dbReference type="ARBA" id="ARBA00022692"/>
    </source>
</evidence>
<feature type="transmembrane region" description="Helical" evidence="12">
    <location>
        <begin position="212"/>
        <end position="233"/>
    </location>
</feature>
<dbReference type="Gene3D" id="1.20.1730.10">
    <property type="entry name" value="Sodium/glucose cotransporter"/>
    <property type="match status" value="1"/>
</dbReference>
<dbReference type="PANTHER" id="PTHR42985:SF21">
    <property type="entry name" value="SODIUM-DEPENDENT MULTIVITAMIN TRANSPORTER-LIKE PROTEIN"/>
    <property type="match status" value="1"/>
</dbReference>
<dbReference type="InterPro" id="IPR038377">
    <property type="entry name" value="Na/Glc_symporter_sf"/>
</dbReference>
<dbReference type="InterPro" id="IPR051163">
    <property type="entry name" value="Sodium:Solute_Symporter_SSF"/>
</dbReference>
<keyword evidence="4" id="KW-1003">Cell membrane</keyword>
<comment type="caution">
    <text evidence="13">The sequence shown here is derived from an EMBL/GenBank/DDBJ whole genome shotgun (WGS) entry which is preliminary data.</text>
</comment>
<keyword evidence="5 12" id="KW-0812">Transmembrane</keyword>
<dbReference type="Pfam" id="PF00474">
    <property type="entry name" value="SSF"/>
    <property type="match status" value="1"/>
</dbReference>
<accession>A0A833W166</accession>
<keyword evidence="3" id="KW-0813">Transport</keyword>
<dbReference type="Proteomes" id="UP000655588">
    <property type="component" value="Unassembled WGS sequence"/>
</dbReference>
<feature type="transmembrane region" description="Helical" evidence="12">
    <location>
        <begin position="155"/>
        <end position="174"/>
    </location>
</feature>
<evidence type="ECO:0000256" key="7">
    <source>
        <dbReference type="ARBA" id="ARBA00023053"/>
    </source>
</evidence>
<feature type="transmembrane region" description="Helical" evidence="12">
    <location>
        <begin position="50"/>
        <end position="72"/>
    </location>
</feature>
<keyword evidence="6 12" id="KW-1133">Transmembrane helix</keyword>
<evidence type="ECO:0000256" key="2">
    <source>
        <dbReference type="ARBA" id="ARBA00006434"/>
    </source>
</evidence>
<dbReference type="PANTHER" id="PTHR42985">
    <property type="entry name" value="SODIUM-COUPLED MONOCARBOXYLATE TRANSPORTER"/>
    <property type="match status" value="1"/>
</dbReference>
<dbReference type="GO" id="GO:0006814">
    <property type="term" value="P:sodium ion transport"/>
    <property type="evidence" value="ECO:0007669"/>
    <property type="project" value="UniProtKB-KW"/>
</dbReference>
<feature type="transmembrane region" description="Helical" evidence="12">
    <location>
        <begin position="180"/>
        <end position="205"/>
    </location>
</feature>
<sequence length="355" mass="39059">MDPSPFVRNSFWGMSVGMTITWLTGLGINQSSVQRFLSVPNVKEAHKAMASMGISIVIVKWVSVFTGLIMYARYHKCDPISTHVISRSDQLLPYYVLDVAANIPGLPGLFLAGLVSAGLSTMSAALNTVAGTIYEDFIDSWLPDSSDKENRAARIMKIIVVVIGVICMVMVFVVDRLGDIFRASLVLHGITAGAMLGIFTLGMLVPWATSKGVIVGGITSMLFMIWLIVGAQVNMVQKRLVYPPLPMSTENCLNHTVFNQTTTHTDDIPADGEEKPFVLFTISFMYYSLCGFLISMVIGTAVSFMTGANDLREVERNHFPPFVQRFLPPKKYTEVPMHAIPTALVVNPEKEKLNL</sequence>
<proteinExistence type="inferred from homology"/>
<evidence type="ECO:0000256" key="3">
    <source>
        <dbReference type="ARBA" id="ARBA00022448"/>
    </source>
</evidence>
<dbReference type="EMBL" id="WNWW01000206">
    <property type="protein sequence ID" value="KAF3428714.1"/>
    <property type="molecule type" value="Genomic_DNA"/>
</dbReference>
<evidence type="ECO:0000313" key="13">
    <source>
        <dbReference type="EMBL" id="KAF3428714.1"/>
    </source>
</evidence>
<name>A0A833W166_9HYME</name>
<feature type="transmembrane region" description="Helical" evidence="12">
    <location>
        <begin position="92"/>
        <end position="115"/>
    </location>
</feature>
<dbReference type="GO" id="GO:0005886">
    <property type="term" value="C:plasma membrane"/>
    <property type="evidence" value="ECO:0007669"/>
    <property type="project" value="UniProtKB-SubCell"/>
</dbReference>
<evidence type="ECO:0000256" key="4">
    <source>
        <dbReference type="ARBA" id="ARBA00022475"/>
    </source>
</evidence>
<dbReference type="AlphaFoldDB" id="A0A833W166"/>
<feature type="transmembrane region" description="Helical" evidence="12">
    <location>
        <begin position="284"/>
        <end position="306"/>
    </location>
</feature>
<evidence type="ECO:0000256" key="9">
    <source>
        <dbReference type="ARBA" id="ARBA00023136"/>
    </source>
</evidence>
<keyword evidence="9 12" id="KW-0472">Membrane</keyword>
<dbReference type="GO" id="GO:0015293">
    <property type="term" value="F:symporter activity"/>
    <property type="evidence" value="ECO:0007669"/>
    <property type="project" value="TreeGrafter"/>
</dbReference>
<evidence type="ECO:0000256" key="1">
    <source>
        <dbReference type="ARBA" id="ARBA00004651"/>
    </source>
</evidence>
<comment type="similarity">
    <text evidence="2 11">Belongs to the sodium:solute symporter (SSF) (TC 2.A.21) family.</text>
</comment>
<evidence type="ECO:0000256" key="6">
    <source>
        <dbReference type="ARBA" id="ARBA00022989"/>
    </source>
</evidence>
<dbReference type="PROSITE" id="PS50283">
    <property type="entry name" value="NA_SOLUT_SYMP_3"/>
    <property type="match status" value="1"/>
</dbReference>
<keyword evidence="14" id="KW-1185">Reference proteome</keyword>
<evidence type="ECO:0000256" key="8">
    <source>
        <dbReference type="ARBA" id="ARBA00023065"/>
    </source>
</evidence>
<evidence type="ECO:0000313" key="14">
    <source>
        <dbReference type="Proteomes" id="UP000655588"/>
    </source>
</evidence>
<protein>
    <recommendedName>
        <fullName evidence="15">Sodium-coupled monocarboxylate transporter 2</fullName>
    </recommendedName>
</protein>
<evidence type="ECO:0008006" key="15">
    <source>
        <dbReference type="Google" id="ProtNLM"/>
    </source>
</evidence>
<evidence type="ECO:0000256" key="12">
    <source>
        <dbReference type="SAM" id="Phobius"/>
    </source>
</evidence>
<organism evidence="13 14">
    <name type="scientific">Frieseomelitta varia</name>
    <dbReference type="NCBI Taxonomy" id="561572"/>
    <lineage>
        <taxon>Eukaryota</taxon>
        <taxon>Metazoa</taxon>
        <taxon>Ecdysozoa</taxon>
        <taxon>Arthropoda</taxon>
        <taxon>Hexapoda</taxon>
        <taxon>Insecta</taxon>
        <taxon>Pterygota</taxon>
        <taxon>Neoptera</taxon>
        <taxon>Endopterygota</taxon>
        <taxon>Hymenoptera</taxon>
        <taxon>Apocrita</taxon>
        <taxon>Aculeata</taxon>
        <taxon>Apoidea</taxon>
        <taxon>Anthophila</taxon>
        <taxon>Apidae</taxon>
        <taxon>Frieseomelitta</taxon>
    </lineage>
</organism>
<evidence type="ECO:0000256" key="11">
    <source>
        <dbReference type="RuleBase" id="RU362091"/>
    </source>
</evidence>
<keyword evidence="7" id="KW-0915">Sodium</keyword>
<keyword evidence="8" id="KW-0406">Ion transport</keyword>
<reference evidence="13" key="1">
    <citation type="submission" date="2019-11" db="EMBL/GenBank/DDBJ databases">
        <title>The nuclear and mitochondrial genomes of Frieseomelitta varia - a highly eusocial stingless bee (Meliponini) with a permanently sterile worker caste.</title>
        <authorList>
            <person name="Freitas F.C.P."/>
            <person name="Lourenco A.P."/>
            <person name="Nunes F.M.F."/>
            <person name="Paschoal A.R."/>
            <person name="Abreu F.C.P."/>
            <person name="Barbin F.O."/>
            <person name="Bataglia L."/>
            <person name="Cardoso-Junior C.A.M."/>
            <person name="Cervoni M.S."/>
            <person name="Silva S.R."/>
            <person name="Dalarmi F."/>
            <person name="Del Lama M.A."/>
            <person name="Depintor T.S."/>
            <person name="Ferreira K.M."/>
            <person name="Goria P.S."/>
            <person name="Jaskot M.C."/>
            <person name="Lago D.C."/>
            <person name="Luna-Lucena D."/>
            <person name="Moda L.M."/>
            <person name="Nascimento L."/>
            <person name="Pedrino M."/>
            <person name="Rabico F.O."/>
            <person name="Sanches F.C."/>
            <person name="Santos D.E."/>
            <person name="Santos C.G."/>
            <person name="Vieira J."/>
            <person name="Lopes T.F."/>
            <person name="Barchuk A.R."/>
            <person name="Hartfelder K."/>
            <person name="Simoes Z.L.P."/>
            <person name="Bitondi M.M.G."/>
            <person name="Pinheiro D.G."/>
        </authorList>
    </citation>
    <scope>NUCLEOTIDE SEQUENCE</scope>
    <source>
        <strain evidence="13">USP_RPSP 00005682</strain>
        <tissue evidence="13">Whole individual</tissue>
    </source>
</reference>
<evidence type="ECO:0000256" key="10">
    <source>
        <dbReference type="ARBA" id="ARBA00023201"/>
    </source>
</evidence>
<feature type="transmembrane region" description="Helical" evidence="12">
    <location>
        <begin position="12"/>
        <end position="29"/>
    </location>
</feature>